<dbReference type="InterPro" id="IPR013249">
    <property type="entry name" value="RNA_pol_sigma70_r4_t2"/>
</dbReference>
<dbReference type="PANTHER" id="PTHR43133:SF46">
    <property type="entry name" value="RNA POLYMERASE SIGMA-70 FACTOR ECF SUBFAMILY"/>
    <property type="match status" value="1"/>
</dbReference>
<evidence type="ECO:0000313" key="7">
    <source>
        <dbReference type="EMBL" id="MCU7552297.1"/>
    </source>
</evidence>
<dbReference type="GO" id="GO:0006352">
    <property type="term" value="P:DNA-templated transcription initiation"/>
    <property type="evidence" value="ECO:0007669"/>
    <property type="project" value="InterPro"/>
</dbReference>
<dbReference type="SUPFAM" id="SSF88659">
    <property type="entry name" value="Sigma3 and sigma4 domains of RNA polymerase sigma factors"/>
    <property type="match status" value="1"/>
</dbReference>
<evidence type="ECO:0000256" key="3">
    <source>
        <dbReference type="ARBA" id="ARBA00023082"/>
    </source>
</evidence>
<dbReference type="InterPro" id="IPR039425">
    <property type="entry name" value="RNA_pol_sigma-70-like"/>
</dbReference>
<dbReference type="InterPro" id="IPR013325">
    <property type="entry name" value="RNA_pol_sigma_r2"/>
</dbReference>
<proteinExistence type="inferred from homology"/>
<evidence type="ECO:0000259" key="5">
    <source>
        <dbReference type="Pfam" id="PF04542"/>
    </source>
</evidence>
<dbReference type="InterPro" id="IPR014284">
    <property type="entry name" value="RNA_pol_sigma-70_dom"/>
</dbReference>
<protein>
    <submittedName>
        <fullName evidence="7">Sigma-70 family RNA polymerase sigma factor</fullName>
    </submittedName>
</protein>
<reference evidence="7" key="2">
    <citation type="submission" date="2023-04" db="EMBL/GenBank/DDBJ databases">
        <title>Paracnuella aquatica gen. nov., sp. nov., a member of the family Chitinophagaceae isolated from a hot spring.</title>
        <authorList>
            <person name="Wang C."/>
        </authorList>
    </citation>
    <scope>NUCLEOTIDE SEQUENCE</scope>
    <source>
        <strain evidence="7">LB-8</strain>
    </source>
</reference>
<dbReference type="AlphaFoldDB" id="A0A9X2Y0H9"/>
<dbReference type="InterPro" id="IPR007627">
    <property type="entry name" value="RNA_pol_sigma70_r2"/>
</dbReference>
<evidence type="ECO:0000256" key="1">
    <source>
        <dbReference type="ARBA" id="ARBA00010641"/>
    </source>
</evidence>
<reference evidence="7" key="1">
    <citation type="submission" date="2022-09" db="EMBL/GenBank/DDBJ databases">
        <authorList>
            <person name="Yuan C."/>
            <person name="Ke Z."/>
        </authorList>
    </citation>
    <scope>NUCLEOTIDE SEQUENCE</scope>
    <source>
        <strain evidence="7">LB-8</strain>
    </source>
</reference>
<comment type="caution">
    <text evidence="7">The sequence shown here is derived from an EMBL/GenBank/DDBJ whole genome shotgun (WGS) entry which is preliminary data.</text>
</comment>
<dbReference type="GO" id="GO:0003677">
    <property type="term" value="F:DNA binding"/>
    <property type="evidence" value="ECO:0007669"/>
    <property type="project" value="InterPro"/>
</dbReference>
<dbReference type="Gene3D" id="1.10.1740.10">
    <property type="match status" value="1"/>
</dbReference>
<dbReference type="PANTHER" id="PTHR43133">
    <property type="entry name" value="RNA POLYMERASE ECF-TYPE SIGMA FACTO"/>
    <property type="match status" value="1"/>
</dbReference>
<dbReference type="EMBL" id="JAOTIF010000032">
    <property type="protein sequence ID" value="MCU7552297.1"/>
    <property type="molecule type" value="Genomic_DNA"/>
</dbReference>
<dbReference type="Proteomes" id="UP001155483">
    <property type="component" value="Unassembled WGS sequence"/>
</dbReference>
<dbReference type="InterPro" id="IPR036388">
    <property type="entry name" value="WH-like_DNA-bd_sf"/>
</dbReference>
<evidence type="ECO:0000256" key="4">
    <source>
        <dbReference type="ARBA" id="ARBA00023163"/>
    </source>
</evidence>
<feature type="domain" description="RNA polymerase sigma-70 region 2" evidence="5">
    <location>
        <begin position="31"/>
        <end position="97"/>
    </location>
</feature>
<organism evidence="7 8">
    <name type="scientific">Paraflavisolibacter caeni</name>
    <dbReference type="NCBI Taxonomy" id="2982496"/>
    <lineage>
        <taxon>Bacteria</taxon>
        <taxon>Pseudomonadati</taxon>
        <taxon>Bacteroidota</taxon>
        <taxon>Chitinophagia</taxon>
        <taxon>Chitinophagales</taxon>
        <taxon>Chitinophagaceae</taxon>
        <taxon>Paraflavisolibacter</taxon>
    </lineage>
</organism>
<evidence type="ECO:0000259" key="6">
    <source>
        <dbReference type="Pfam" id="PF08281"/>
    </source>
</evidence>
<feature type="domain" description="RNA polymerase sigma factor 70 region 4 type 2" evidence="6">
    <location>
        <begin position="129"/>
        <end position="180"/>
    </location>
</feature>
<evidence type="ECO:0000313" key="8">
    <source>
        <dbReference type="Proteomes" id="UP001155483"/>
    </source>
</evidence>
<gene>
    <name evidence="7" type="ORF">OCK74_24470</name>
</gene>
<keyword evidence="4" id="KW-0804">Transcription</keyword>
<dbReference type="GO" id="GO:0016987">
    <property type="term" value="F:sigma factor activity"/>
    <property type="evidence" value="ECO:0007669"/>
    <property type="project" value="UniProtKB-KW"/>
</dbReference>
<accession>A0A9X2Y0H9</accession>
<keyword evidence="8" id="KW-1185">Reference proteome</keyword>
<dbReference type="Pfam" id="PF08281">
    <property type="entry name" value="Sigma70_r4_2"/>
    <property type="match status" value="1"/>
</dbReference>
<name>A0A9X2Y0H9_9BACT</name>
<dbReference type="Gene3D" id="1.10.10.10">
    <property type="entry name" value="Winged helix-like DNA-binding domain superfamily/Winged helix DNA-binding domain"/>
    <property type="match status" value="1"/>
</dbReference>
<dbReference type="Pfam" id="PF04542">
    <property type="entry name" value="Sigma70_r2"/>
    <property type="match status" value="1"/>
</dbReference>
<dbReference type="RefSeq" id="WP_279299734.1">
    <property type="nucleotide sequence ID" value="NZ_JAOTIF010000032.1"/>
</dbReference>
<evidence type="ECO:0000256" key="2">
    <source>
        <dbReference type="ARBA" id="ARBA00023015"/>
    </source>
</evidence>
<keyword evidence="2" id="KW-0805">Transcription regulation</keyword>
<comment type="similarity">
    <text evidence="1">Belongs to the sigma-70 factor family. ECF subfamily.</text>
</comment>
<keyword evidence="3" id="KW-0731">Sigma factor</keyword>
<dbReference type="NCBIfam" id="TIGR02937">
    <property type="entry name" value="sigma70-ECF"/>
    <property type="match status" value="1"/>
</dbReference>
<sequence length="192" mass="22827">MLQKCLLHGTINDEDLLEMIGNHDDQAFNLLYKKYWHPLIHYARRYLKDEDTCEEIVQGLFVHLHNRLTSLKINSSVASYLYTALRNRISNYLRNQAVYKRHVMLAINEDPKKQNDVEQFINMIELQKEITLSLKQMPLKYSEVYVLHNQNYFTIKKIASILNRPVNTVEKQLRKAKALLRNNLKETLQIDR</sequence>
<dbReference type="SUPFAM" id="SSF88946">
    <property type="entry name" value="Sigma2 domain of RNA polymerase sigma factors"/>
    <property type="match status" value="1"/>
</dbReference>
<dbReference type="InterPro" id="IPR013324">
    <property type="entry name" value="RNA_pol_sigma_r3/r4-like"/>
</dbReference>